<dbReference type="AlphaFoldDB" id="A0AA39RTX3"/>
<organism evidence="2 3">
    <name type="scientific">Acer saccharum</name>
    <name type="common">Sugar maple</name>
    <dbReference type="NCBI Taxonomy" id="4024"/>
    <lineage>
        <taxon>Eukaryota</taxon>
        <taxon>Viridiplantae</taxon>
        <taxon>Streptophyta</taxon>
        <taxon>Embryophyta</taxon>
        <taxon>Tracheophyta</taxon>
        <taxon>Spermatophyta</taxon>
        <taxon>Magnoliopsida</taxon>
        <taxon>eudicotyledons</taxon>
        <taxon>Gunneridae</taxon>
        <taxon>Pentapetalae</taxon>
        <taxon>rosids</taxon>
        <taxon>malvids</taxon>
        <taxon>Sapindales</taxon>
        <taxon>Sapindaceae</taxon>
        <taxon>Hippocastanoideae</taxon>
        <taxon>Acereae</taxon>
        <taxon>Acer</taxon>
    </lineage>
</organism>
<dbReference type="EMBL" id="JAUESC010000385">
    <property type="protein sequence ID" value="KAK0580085.1"/>
    <property type="molecule type" value="Genomic_DNA"/>
</dbReference>
<evidence type="ECO:0000256" key="1">
    <source>
        <dbReference type="SAM" id="MobiDB-lite"/>
    </source>
</evidence>
<evidence type="ECO:0000313" key="3">
    <source>
        <dbReference type="Proteomes" id="UP001168877"/>
    </source>
</evidence>
<reference evidence="2" key="2">
    <citation type="submission" date="2023-06" db="EMBL/GenBank/DDBJ databases">
        <authorList>
            <person name="Swenson N.G."/>
            <person name="Wegrzyn J.L."/>
            <person name="Mcevoy S.L."/>
        </authorList>
    </citation>
    <scope>NUCLEOTIDE SEQUENCE</scope>
    <source>
        <strain evidence="2">NS2018</strain>
        <tissue evidence="2">Leaf</tissue>
    </source>
</reference>
<gene>
    <name evidence="2" type="ORF">LWI29_036096</name>
</gene>
<keyword evidence="3" id="KW-1185">Reference proteome</keyword>
<accession>A0AA39RTX3</accession>
<proteinExistence type="predicted"/>
<feature type="region of interest" description="Disordered" evidence="1">
    <location>
        <begin position="72"/>
        <end position="95"/>
    </location>
</feature>
<evidence type="ECO:0000313" key="2">
    <source>
        <dbReference type="EMBL" id="KAK0580085.1"/>
    </source>
</evidence>
<reference evidence="2" key="1">
    <citation type="journal article" date="2022" name="Plant J.">
        <title>Strategies of tolerance reflected in two North American maple genomes.</title>
        <authorList>
            <person name="McEvoy S.L."/>
            <person name="Sezen U.U."/>
            <person name="Trouern-Trend A."/>
            <person name="McMahon S.M."/>
            <person name="Schaberg P.G."/>
            <person name="Yang J."/>
            <person name="Wegrzyn J.L."/>
            <person name="Swenson N.G."/>
        </authorList>
    </citation>
    <scope>NUCLEOTIDE SEQUENCE</scope>
    <source>
        <strain evidence="2">NS2018</strain>
    </source>
</reference>
<dbReference type="Proteomes" id="UP001168877">
    <property type="component" value="Unassembled WGS sequence"/>
</dbReference>
<name>A0AA39RTX3_ACESA</name>
<comment type="caution">
    <text evidence="2">The sequence shown here is derived from an EMBL/GenBank/DDBJ whole genome shotgun (WGS) entry which is preliminary data.</text>
</comment>
<sequence length="140" mass="14392">MNEISSMRNEEISYLTDTNGGDDLLDKGGKLSSILKTKVLPSSSSSASTALCFGAKVDPIFTVFGGFPSLTTTSSNSSASPPFSSSGISSSNVSSSTSSYLVALPRCSPFGSGNAALTLRPACCRMPFASDSPWSLSVVI</sequence>
<protein>
    <submittedName>
        <fullName evidence="2">Uncharacterized protein</fullName>
    </submittedName>
</protein>